<evidence type="ECO:0000256" key="1">
    <source>
        <dbReference type="ARBA" id="ARBA00001641"/>
    </source>
</evidence>
<sequence length="520" mass="54675">MFRKLTALAALLSAAQAQSVCTLKTETHPSMSWQKCSSGGSCSTVQGSVVVDANWRWTHSTEGSTNCYTGNKWDSSICSTDKDCASKCCVDGADYQATYGIQTSGNALTLKFVQENSSGKNIGSRTYLMESDTKYQMFNLLNNEFTFDVDVSNLPCGLNGALYFVAMDADGGMSKYPTNKAGAKYGTGYCDAQCPRDLKFINGEANIEGWKPSSNDANAGIGNYGSCCAEMDIWEANSMSTAFTPHPCDTSAQHRCEGDTCGGTYASDRYGGDCDPDGCDFNSYRMGVKNFYGPGMTVDTKSKFTVVTQFLTNSAGDLSEIKRFYVQGGKVIANSNSAISGVSGNSVTADFCTAQKTTFGDKDIFAKHGGLKQMGAGMKQGMVLVMSLWDDHYANMLWLDSTYPVDSTSPGAARGSCATTSGVPADIEASIPNSSVVFSNIKFGPVNSTYSSSTGGGGNNGGGNNGGGNGGTTTTTSSGPVGTNVASHWAQCGGIGYSGPTACASPYTCTKQNDYYSQCL</sequence>
<dbReference type="InterPro" id="IPR000254">
    <property type="entry name" value="CBD"/>
</dbReference>
<evidence type="ECO:0000313" key="16">
    <source>
        <dbReference type="Proteomes" id="UP000319257"/>
    </source>
</evidence>
<dbReference type="InterPro" id="IPR001722">
    <property type="entry name" value="Glyco_hydro_7"/>
</dbReference>
<evidence type="ECO:0000256" key="2">
    <source>
        <dbReference type="ARBA" id="ARBA00006044"/>
    </source>
</evidence>
<dbReference type="GO" id="GO:0016162">
    <property type="term" value="F:cellulose 1,4-beta-cellobiosidase activity"/>
    <property type="evidence" value="ECO:0007669"/>
    <property type="project" value="UniProtKB-EC"/>
</dbReference>
<reference evidence="15 16" key="1">
    <citation type="submission" date="2019-06" db="EMBL/GenBank/DDBJ databases">
        <title>Draft genome sequence of the filamentous fungus Phialemoniopsis curvata isolated from diesel fuel.</title>
        <authorList>
            <person name="Varaljay V.A."/>
            <person name="Lyon W.J."/>
            <person name="Crouch A.L."/>
            <person name="Drake C.E."/>
            <person name="Hollomon J.M."/>
            <person name="Nadeau L.J."/>
            <person name="Nunn H.S."/>
            <person name="Stevenson B.S."/>
            <person name="Bojanowski C.L."/>
            <person name="Crookes-Goodson W.J."/>
        </authorList>
    </citation>
    <scope>NUCLEOTIDE SEQUENCE [LARGE SCALE GENOMIC DNA]</scope>
    <source>
        <strain evidence="15 16">D216</strain>
    </source>
</reference>
<feature type="chain" id="PRO_5021202809" description="Glucanase" evidence="13">
    <location>
        <begin position="18"/>
        <end position="520"/>
    </location>
</feature>
<dbReference type="InterPro" id="IPR013320">
    <property type="entry name" value="ConA-like_dom_sf"/>
</dbReference>
<accession>A0A507BCW9</accession>
<dbReference type="RefSeq" id="XP_030999468.1">
    <property type="nucleotide sequence ID" value="XM_031137093.1"/>
</dbReference>
<evidence type="ECO:0000256" key="9">
    <source>
        <dbReference type="ARBA" id="ARBA00023295"/>
    </source>
</evidence>
<proteinExistence type="inferred from homology"/>
<keyword evidence="5 11" id="KW-0136">Cellulose degradation</keyword>
<dbReference type="GO" id="GO:0030245">
    <property type="term" value="P:cellulose catabolic process"/>
    <property type="evidence" value="ECO:0007669"/>
    <property type="project" value="UniProtKB-KW"/>
</dbReference>
<evidence type="ECO:0000256" key="13">
    <source>
        <dbReference type="SAM" id="SignalP"/>
    </source>
</evidence>
<protein>
    <recommendedName>
        <fullName evidence="11">Glucanase</fullName>
        <ecNumber evidence="11">3.2.1.-</ecNumber>
    </recommendedName>
</protein>
<feature type="domain" description="CBM1" evidence="14">
    <location>
        <begin position="484"/>
        <end position="520"/>
    </location>
</feature>
<dbReference type="OrthoDB" id="412382at2759"/>
<dbReference type="SMART" id="SM00236">
    <property type="entry name" value="fCBD"/>
    <property type="match status" value="1"/>
</dbReference>
<evidence type="ECO:0000313" key="15">
    <source>
        <dbReference type="EMBL" id="TPX17757.1"/>
    </source>
</evidence>
<dbReference type="PANTHER" id="PTHR33753:SF2">
    <property type="entry name" value="GLYCOSIDE HYDROLASE FAMILY 7 PROTEIN"/>
    <property type="match status" value="1"/>
</dbReference>
<feature type="signal peptide" evidence="13">
    <location>
        <begin position="1"/>
        <end position="17"/>
    </location>
</feature>
<dbReference type="InParanoid" id="A0A507BCW9"/>
<evidence type="ECO:0000256" key="6">
    <source>
        <dbReference type="ARBA" id="ARBA00023157"/>
    </source>
</evidence>
<dbReference type="EMBL" id="SKBQ01000012">
    <property type="protein sequence ID" value="TPX17757.1"/>
    <property type="molecule type" value="Genomic_DNA"/>
</dbReference>
<dbReference type="PRINTS" id="PR00734">
    <property type="entry name" value="GLHYDRLASE7"/>
</dbReference>
<organism evidence="15 16">
    <name type="scientific">Thyridium curvatum</name>
    <dbReference type="NCBI Taxonomy" id="1093900"/>
    <lineage>
        <taxon>Eukaryota</taxon>
        <taxon>Fungi</taxon>
        <taxon>Dikarya</taxon>
        <taxon>Ascomycota</taxon>
        <taxon>Pezizomycotina</taxon>
        <taxon>Sordariomycetes</taxon>
        <taxon>Sordariomycetidae</taxon>
        <taxon>Thyridiales</taxon>
        <taxon>Thyridiaceae</taxon>
        <taxon>Thyridium</taxon>
    </lineage>
</organism>
<gene>
    <name evidence="15" type="ORF">E0L32_002858</name>
</gene>
<keyword evidence="9 11" id="KW-0326">Glycosidase</keyword>
<evidence type="ECO:0000256" key="7">
    <source>
        <dbReference type="ARBA" id="ARBA00023180"/>
    </source>
</evidence>
<dbReference type="GeneID" id="41970305"/>
<dbReference type="PROSITE" id="PS51164">
    <property type="entry name" value="CBM1_2"/>
    <property type="match status" value="1"/>
</dbReference>
<keyword evidence="10 11" id="KW-0624">Polysaccharide degradation</keyword>
<keyword evidence="8" id="KW-0119">Carbohydrate metabolism</keyword>
<feature type="compositionally biased region" description="Gly residues" evidence="12">
    <location>
        <begin position="454"/>
        <end position="471"/>
    </location>
</feature>
<keyword evidence="6" id="KW-1015">Disulfide bond</keyword>
<dbReference type="GO" id="GO:0005576">
    <property type="term" value="C:extracellular region"/>
    <property type="evidence" value="ECO:0007669"/>
    <property type="project" value="InterPro"/>
</dbReference>
<dbReference type="Pfam" id="PF00734">
    <property type="entry name" value="CBM_1"/>
    <property type="match status" value="1"/>
</dbReference>
<dbReference type="STRING" id="1093900.A0A507BCW9"/>
<dbReference type="SUPFAM" id="SSF57180">
    <property type="entry name" value="Cellulose-binding domain"/>
    <property type="match status" value="1"/>
</dbReference>
<evidence type="ECO:0000256" key="10">
    <source>
        <dbReference type="ARBA" id="ARBA00023326"/>
    </source>
</evidence>
<feature type="region of interest" description="Disordered" evidence="12">
    <location>
        <begin position="452"/>
        <end position="480"/>
    </location>
</feature>
<dbReference type="PANTHER" id="PTHR33753">
    <property type="entry name" value="1,4-BETA-D-GLUCAN CELLOBIOHYDROLASE B"/>
    <property type="match status" value="1"/>
</dbReference>
<comment type="caution">
    <text evidence="15">The sequence shown here is derived from an EMBL/GenBank/DDBJ whole genome shotgun (WGS) entry which is preliminary data.</text>
</comment>
<evidence type="ECO:0000256" key="8">
    <source>
        <dbReference type="ARBA" id="ARBA00023277"/>
    </source>
</evidence>
<dbReference type="PROSITE" id="PS00562">
    <property type="entry name" value="CBM1_1"/>
    <property type="match status" value="1"/>
</dbReference>
<dbReference type="EC" id="3.2.1.-" evidence="11"/>
<dbReference type="AlphaFoldDB" id="A0A507BCW9"/>
<evidence type="ECO:0000256" key="3">
    <source>
        <dbReference type="ARBA" id="ARBA00022729"/>
    </source>
</evidence>
<keyword evidence="3 13" id="KW-0732">Signal</keyword>
<dbReference type="GO" id="GO:0030248">
    <property type="term" value="F:cellulose binding"/>
    <property type="evidence" value="ECO:0007669"/>
    <property type="project" value="InterPro"/>
</dbReference>
<dbReference type="Pfam" id="PF00840">
    <property type="entry name" value="Glyco_hydro_7"/>
    <property type="match status" value="1"/>
</dbReference>
<dbReference type="InterPro" id="IPR035971">
    <property type="entry name" value="CBD_sf"/>
</dbReference>
<keyword evidence="16" id="KW-1185">Reference proteome</keyword>
<name>A0A507BCW9_9PEZI</name>
<evidence type="ECO:0000256" key="12">
    <source>
        <dbReference type="SAM" id="MobiDB-lite"/>
    </source>
</evidence>
<dbReference type="FunFam" id="2.70.100.10:FF:000001">
    <property type="entry name" value="Glucanase"/>
    <property type="match status" value="1"/>
</dbReference>
<evidence type="ECO:0000256" key="4">
    <source>
        <dbReference type="ARBA" id="ARBA00022801"/>
    </source>
</evidence>
<evidence type="ECO:0000259" key="14">
    <source>
        <dbReference type="PROSITE" id="PS51164"/>
    </source>
</evidence>
<dbReference type="Gene3D" id="2.70.100.10">
    <property type="entry name" value="Glycoside hydrolase, family 7, domain"/>
    <property type="match status" value="1"/>
</dbReference>
<evidence type="ECO:0000256" key="5">
    <source>
        <dbReference type="ARBA" id="ARBA00023001"/>
    </source>
</evidence>
<dbReference type="CDD" id="cd07999">
    <property type="entry name" value="GH7_CBH_EG"/>
    <property type="match status" value="1"/>
</dbReference>
<dbReference type="SUPFAM" id="SSF49899">
    <property type="entry name" value="Concanavalin A-like lectins/glucanases"/>
    <property type="match status" value="1"/>
</dbReference>
<keyword evidence="7" id="KW-0325">Glycoprotein</keyword>
<comment type="similarity">
    <text evidence="2 11">Belongs to the glycosyl hydrolase 7 (cellulase C) family.</text>
</comment>
<dbReference type="Proteomes" id="UP000319257">
    <property type="component" value="Unassembled WGS sequence"/>
</dbReference>
<evidence type="ECO:0000256" key="11">
    <source>
        <dbReference type="RuleBase" id="RU361164"/>
    </source>
</evidence>
<keyword evidence="4 11" id="KW-0378">Hydrolase</keyword>
<comment type="catalytic activity">
    <reaction evidence="1">
        <text>Hydrolysis of (1-&gt;4)-beta-D-glucosidic linkages in cellulose and cellotetraose, releasing cellobiose from the non-reducing ends of the chains.</text>
        <dbReference type="EC" id="3.2.1.91"/>
    </reaction>
</comment>
<dbReference type="InterPro" id="IPR037019">
    <property type="entry name" value="Glyco_hydro_7_sf"/>
</dbReference>